<gene>
    <name evidence="1" type="primary">g3085</name>
    <name evidence="1" type="ORF">VP750_LOCUS2636</name>
</gene>
<protein>
    <submittedName>
        <fullName evidence="1">G3085 protein</fullName>
    </submittedName>
</protein>
<dbReference type="Proteomes" id="UP001497392">
    <property type="component" value="Unassembled WGS sequence"/>
</dbReference>
<sequence>MIEMQGELERKGAIDPDQEFPVGQLRLSKTRADTVELTIGYHLLEGKMVDLKKPFAILEKQSTPVDVDAMEEDGVVQCNTEYKVVGVIRRKCLFKNRPRAIITKPEPAVRKQH</sequence>
<name>A0ABP1FU01_9CHLO</name>
<proteinExistence type="predicted"/>
<keyword evidence="2" id="KW-1185">Reference proteome</keyword>
<dbReference type="InterPro" id="IPR018607">
    <property type="entry name" value="Ctf8"/>
</dbReference>
<dbReference type="PANTHER" id="PTHR47475:SF2">
    <property type="entry name" value="CHROMOSOME TRANSMISSION FIDELITY PROTEIN 8"/>
    <property type="match status" value="1"/>
</dbReference>
<organism evidence="1 2">
    <name type="scientific">Coccomyxa viridis</name>
    <dbReference type="NCBI Taxonomy" id="1274662"/>
    <lineage>
        <taxon>Eukaryota</taxon>
        <taxon>Viridiplantae</taxon>
        <taxon>Chlorophyta</taxon>
        <taxon>core chlorophytes</taxon>
        <taxon>Trebouxiophyceae</taxon>
        <taxon>Trebouxiophyceae incertae sedis</taxon>
        <taxon>Coccomyxaceae</taxon>
        <taxon>Coccomyxa</taxon>
    </lineage>
</organism>
<dbReference type="EMBL" id="CAXHTA020000004">
    <property type="protein sequence ID" value="CAL5220977.1"/>
    <property type="molecule type" value="Genomic_DNA"/>
</dbReference>
<dbReference type="PANTHER" id="PTHR47475">
    <property type="entry name" value="CHROMOSOME TRANSMISSION FIDELITY PROTEIN 8"/>
    <property type="match status" value="1"/>
</dbReference>
<reference evidence="1 2" key="1">
    <citation type="submission" date="2024-06" db="EMBL/GenBank/DDBJ databases">
        <authorList>
            <person name="Kraege A."/>
            <person name="Thomma B."/>
        </authorList>
    </citation>
    <scope>NUCLEOTIDE SEQUENCE [LARGE SCALE GENOMIC DNA]</scope>
</reference>
<dbReference type="Pfam" id="PF09696">
    <property type="entry name" value="Ctf8"/>
    <property type="match status" value="1"/>
</dbReference>
<comment type="caution">
    <text evidence="1">The sequence shown here is derived from an EMBL/GenBank/DDBJ whole genome shotgun (WGS) entry which is preliminary data.</text>
</comment>
<evidence type="ECO:0000313" key="2">
    <source>
        <dbReference type="Proteomes" id="UP001497392"/>
    </source>
</evidence>
<evidence type="ECO:0000313" key="1">
    <source>
        <dbReference type="EMBL" id="CAL5220977.1"/>
    </source>
</evidence>
<accession>A0ABP1FU01</accession>